<dbReference type="EMBL" id="OY660866">
    <property type="protein sequence ID" value="CAJ1053104.1"/>
    <property type="molecule type" value="Genomic_DNA"/>
</dbReference>
<proteinExistence type="predicted"/>
<name>A0AAV1EWH9_XYRNO</name>
<evidence type="ECO:0000313" key="3">
    <source>
        <dbReference type="Proteomes" id="UP001178508"/>
    </source>
</evidence>
<evidence type="ECO:0000256" key="1">
    <source>
        <dbReference type="SAM" id="MobiDB-lite"/>
    </source>
</evidence>
<organism evidence="2 3">
    <name type="scientific">Xyrichtys novacula</name>
    <name type="common">Pearly razorfish</name>
    <name type="synonym">Hemipteronotus novacula</name>
    <dbReference type="NCBI Taxonomy" id="13765"/>
    <lineage>
        <taxon>Eukaryota</taxon>
        <taxon>Metazoa</taxon>
        <taxon>Chordata</taxon>
        <taxon>Craniata</taxon>
        <taxon>Vertebrata</taxon>
        <taxon>Euteleostomi</taxon>
        <taxon>Actinopterygii</taxon>
        <taxon>Neopterygii</taxon>
        <taxon>Teleostei</taxon>
        <taxon>Neoteleostei</taxon>
        <taxon>Acanthomorphata</taxon>
        <taxon>Eupercaria</taxon>
        <taxon>Labriformes</taxon>
        <taxon>Labridae</taxon>
        <taxon>Xyrichtys</taxon>
    </lineage>
</organism>
<dbReference type="AlphaFoldDB" id="A0AAV1EWH9"/>
<gene>
    <name evidence="2" type="ORF">XNOV1_A006766</name>
</gene>
<evidence type="ECO:0000313" key="2">
    <source>
        <dbReference type="EMBL" id="CAJ1053104.1"/>
    </source>
</evidence>
<sequence length="119" mass="13206">MAVYGNSKQCDIHAATGRVVTLAERLLLSESDLAAGSAVPGRSQRGERKRRRDAGGADSAGMVSRNRCGQMGQYRSAGGQRISWWGNVGRSHVTRMYIVYNTWQLQYTWASCWFSADED</sequence>
<feature type="region of interest" description="Disordered" evidence="1">
    <location>
        <begin position="35"/>
        <end position="64"/>
    </location>
</feature>
<protein>
    <submittedName>
        <fullName evidence="2">Uncharacterized protein</fullName>
    </submittedName>
</protein>
<accession>A0AAV1EWH9</accession>
<keyword evidence="3" id="KW-1185">Reference proteome</keyword>
<dbReference type="Proteomes" id="UP001178508">
    <property type="component" value="Chromosome 3"/>
</dbReference>
<reference evidence="2" key="1">
    <citation type="submission" date="2023-08" db="EMBL/GenBank/DDBJ databases">
        <authorList>
            <person name="Alioto T."/>
            <person name="Alioto T."/>
            <person name="Gomez Garrido J."/>
        </authorList>
    </citation>
    <scope>NUCLEOTIDE SEQUENCE</scope>
</reference>